<dbReference type="Proteomes" id="UP001163223">
    <property type="component" value="Chromosome"/>
</dbReference>
<gene>
    <name evidence="1" type="ORF">OXU80_21790</name>
</gene>
<accession>A0ACD4NLF6</accession>
<keyword evidence="2" id="KW-1185">Reference proteome</keyword>
<sequence>MQRETDEFRDIVEGDWKGGHVAGRRPSADEMTRTLQVLLTRQCVYAHTPGLGRTYEILRAYPTFFSRYFGTLGYELVISARDQMVALAVPPGEARYDSVYERLRKDETIVLLALRLLWEEGIREHNVGEAGTVETTTGDLVDRIGVLTGGAPPDENRLADIMRLFQRHGAARVGARDPVRRVSQLAILPGVAILVPDAYVEDILLWAASPGAAEAALAKGAADAA</sequence>
<name>A0ACD4NLF6_9HYPH</name>
<evidence type="ECO:0000313" key="1">
    <source>
        <dbReference type="EMBL" id="WAJ27451.1"/>
    </source>
</evidence>
<protein>
    <submittedName>
        <fullName evidence="1">DUF4194 domain-containing protein</fullName>
    </submittedName>
</protein>
<dbReference type="EMBL" id="CP113520">
    <property type="protein sequence ID" value="WAJ27451.1"/>
    <property type="molecule type" value="Genomic_DNA"/>
</dbReference>
<proteinExistence type="predicted"/>
<organism evidence="1 2">
    <name type="scientific">Antarcticirhabdus aurantiaca</name>
    <dbReference type="NCBI Taxonomy" id="2606717"/>
    <lineage>
        <taxon>Bacteria</taxon>
        <taxon>Pseudomonadati</taxon>
        <taxon>Pseudomonadota</taxon>
        <taxon>Alphaproteobacteria</taxon>
        <taxon>Hyphomicrobiales</taxon>
        <taxon>Aurantimonadaceae</taxon>
        <taxon>Antarcticirhabdus</taxon>
    </lineage>
</organism>
<reference evidence="1" key="1">
    <citation type="submission" date="2022-11" db="EMBL/GenBank/DDBJ databases">
        <title>beta-Carotene-producing bacterium, Jeongeuplla avenae sp. nov., alleviates the salt stress of Arabidopsis seedlings.</title>
        <authorList>
            <person name="Jiang L."/>
            <person name="Lee J."/>
        </authorList>
    </citation>
    <scope>NUCLEOTIDE SEQUENCE</scope>
    <source>
        <strain evidence="1">DY_R2A_6</strain>
    </source>
</reference>
<evidence type="ECO:0000313" key="2">
    <source>
        <dbReference type="Proteomes" id="UP001163223"/>
    </source>
</evidence>